<name>A0A1T5AD35_9SPHN</name>
<evidence type="ECO:0000313" key="2">
    <source>
        <dbReference type="EMBL" id="SKB32836.1"/>
    </source>
</evidence>
<sequence length="106" mass="11309">MSDDTPLKPQPTPEYQELSNTASRFGPRLVQMPQGVVLIEDAPGFTTALVDHPEPSQRRVAVIVYDPDNDGGVGRGFISQLPADSARVLAASLMRLAAQLDPGAPN</sequence>
<dbReference type="EMBL" id="FUYP01000003">
    <property type="protein sequence ID" value="SKB32836.1"/>
    <property type="molecule type" value="Genomic_DNA"/>
</dbReference>
<dbReference type="RefSeq" id="WP_079637304.1">
    <property type="nucleotide sequence ID" value="NZ_FUYP01000003.1"/>
</dbReference>
<protein>
    <submittedName>
        <fullName evidence="2">Uncharacterized protein</fullName>
    </submittedName>
</protein>
<proteinExistence type="predicted"/>
<dbReference type="Proteomes" id="UP000190044">
    <property type="component" value="Unassembled WGS sequence"/>
</dbReference>
<dbReference type="AlphaFoldDB" id="A0A1T5AD35"/>
<reference evidence="3" key="1">
    <citation type="submission" date="2017-02" db="EMBL/GenBank/DDBJ databases">
        <authorList>
            <person name="Varghese N."/>
            <person name="Submissions S."/>
        </authorList>
    </citation>
    <scope>NUCLEOTIDE SEQUENCE [LARGE SCALE GENOMIC DNA]</scope>
    <source>
        <strain evidence="3">R11H</strain>
    </source>
</reference>
<evidence type="ECO:0000256" key="1">
    <source>
        <dbReference type="SAM" id="MobiDB-lite"/>
    </source>
</evidence>
<accession>A0A1T5AD35</accession>
<keyword evidence="3" id="KW-1185">Reference proteome</keyword>
<feature type="region of interest" description="Disordered" evidence="1">
    <location>
        <begin position="1"/>
        <end position="26"/>
    </location>
</feature>
<evidence type="ECO:0000313" key="3">
    <source>
        <dbReference type="Proteomes" id="UP000190044"/>
    </source>
</evidence>
<gene>
    <name evidence="2" type="ORF">SAMN06295937_1003116</name>
</gene>
<organism evidence="2 3">
    <name type="scientific">Sphingopyxis flava</name>
    <dbReference type="NCBI Taxonomy" id="1507287"/>
    <lineage>
        <taxon>Bacteria</taxon>
        <taxon>Pseudomonadati</taxon>
        <taxon>Pseudomonadota</taxon>
        <taxon>Alphaproteobacteria</taxon>
        <taxon>Sphingomonadales</taxon>
        <taxon>Sphingomonadaceae</taxon>
        <taxon>Sphingopyxis</taxon>
    </lineage>
</organism>